<organism evidence="1 2">
    <name type="scientific">Novosphingobium mathurense</name>
    <dbReference type="NCBI Taxonomy" id="428990"/>
    <lineage>
        <taxon>Bacteria</taxon>
        <taxon>Pseudomonadati</taxon>
        <taxon>Pseudomonadota</taxon>
        <taxon>Alphaproteobacteria</taxon>
        <taxon>Sphingomonadales</taxon>
        <taxon>Sphingomonadaceae</taxon>
        <taxon>Novosphingobium</taxon>
    </lineage>
</organism>
<proteinExistence type="predicted"/>
<dbReference type="Proteomes" id="UP000190989">
    <property type="component" value="Unassembled WGS sequence"/>
</dbReference>
<dbReference type="STRING" id="428990.SAMN06295987_104287"/>
<dbReference type="EMBL" id="FVZE01000004">
    <property type="protein sequence ID" value="SLK03722.1"/>
    <property type="molecule type" value="Genomic_DNA"/>
</dbReference>
<evidence type="ECO:0000313" key="2">
    <source>
        <dbReference type="Proteomes" id="UP000190989"/>
    </source>
</evidence>
<accession>A0A1U6I6V4</accession>
<name>A0A1U6I6V4_9SPHN</name>
<sequence length="277" mass="27877">MPPAVIGGAIAGVGAVGSAVIGSNAAKSAAKASQAGADASAAVQRDIYGQNKETLTPFVNSGVASNNLINSFLGISTPETSYQTGTPNYSAYVQANPDLLAEYQKVAGQFGNDMGAYGQYHWNSFGKGEGRDLPGTGTVTLGGSDPTSARNAFTNYLNNSDYAFQSALGKQDVTGVYAGNGTFQSGAALQALQDRQNNINQGYLGSYLNSLGNQQGVGLSAGSALAGVGSNYANSLGSIYTGNAANQANAKLVGAANTGQAINSLATIGANIFGSSR</sequence>
<protein>
    <recommendedName>
        <fullName evidence="3">DNA transfer protein p32</fullName>
    </recommendedName>
</protein>
<dbReference type="RefSeq" id="WP_079730933.1">
    <property type="nucleotide sequence ID" value="NZ_FVZE01000004.1"/>
</dbReference>
<keyword evidence="2" id="KW-1185">Reference proteome</keyword>
<dbReference type="AlphaFoldDB" id="A0A1U6I6V4"/>
<evidence type="ECO:0008006" key="3">
    <source>
        <dbReference type="Google" id="ProtNLM"/>
    </source>
</evidence>
<evidence type="ECO:0000313" key="1">
    <source>
        <dbReference type="EMBL" id="SLK03722.1"/>
    </source>
</evidence>
<reference evidence="2" key="1">
    <citation type="submission" date="2017-02" db="EMBL/GenBank/DDBJ databases">
        <authorList>
            <person name="Varghese N."/>
            <person name="Submissions S."/>
        </authorList>
    </citation>
    <scope>NUCLEOTIDE SEQUENCE [LARGE SCALE GENOMIC DNA]</scope>
    <source>
        <strain evidence="2">SM117</strain>
    </source>
</reference>
<gene>
    <name evidence="1" type="ORF">SAMN06295987_104287</name>
</gene>